<evidence type="ECO:0000313" key="3">
    <source>
        <dbReference type="EMBL" id="CAL1542882.1"/>
    </source>
</evidence>
<accession>A0AAV2IDC6</accession>
<keyword evidence="1" id="KW-0812">Transmembrane</keyword>
<gene>
    <name evidence="3" type="ORF">GSLYS_00016416001</name>
</gene>
<dbReference type="AlphaFoldDB" id="A0AAV2IDC6"/>
<name>A0AAV2IDC6_LYMST</name>
<feature type="chain" id="PRO_5043483482" evidence="2">
    <location>
        <begin position="21"/>
        <end position="225"/>
    </location>
</feature>
<organism evidence="3 4">
    <name type="scientific">Lymnaea stagnalis</name>
    <name type="common">Great pond snail</name>
    <name type="synonym">Helix stagnalis</name>
    <dbReference type="NCBI Taxonomy" id="6523"/>
    <lineage>
        <taxon>Eukaryota</taxon>
        <taxon>Metazoa</taxon>
        <taxon>Spiralia</taxon>
        <taxon>Lophotrochozoa</taxon>
        <taxon>Mollusca</taxon>
        <taxon>Gastropoda</taxon>
        <taxon>Heterobranchia</taxon>
        <taxon>Euthyneura</taxon>
        <taxon>Panpulmonata</taxon>
        <taxon>Hygrophila</taxon>
        <taxon>Lymnaeoidea</taxon>
        <taxon>Lymnaeidae</taxon>
        <taxon>Lymnaea</taxon>
    </lineage>
</organism>
<reference evidence="3 4" key="1">
    <citation type="submission" date="2024-04" db="EMBL/GenBank/DDBJ databases">
        <authorList>
            <consortium name="Genoscope - CEA"/>
            <person name="William W."/>
        </authorList>
    </citation>
    <scope>NUCLEOTIDE SEQUENCE [LARGE SCALE GENOMIC DNA]</scope>
</reference>
<evidence type="ECO:0000256" key="1">
    <source>
        <dbReference type="SAM" id="Phobius"/>
    </source>
</evidence>
<keyword evidence="1" id="KW-0472">Membrane</keyword>
<keyword evidence="2" id="KW-0732">Signal</keyword>
<evidence type="ECO:0000256" key="2">
    <source>
        <dbReference type="SAM" id="SignalP"/>
    </source>
</evidence>
<comment type="caution">
    <text evidence="3">The sequence shown here is derived from an EMBL/GenBank/DDBJ whole genome shotgun (WGS) entry which is preliminary data.</text>
</comment>
<keyword evidence="4" id="KW-1185">Reference proteome</keyword>
<feature type="transmembrane region" description="Helical" evidence="1">
    <location>
        <begin position="158"/>
        <end position="184"/>
    </location>
</feature>
<sequence length="225" mass="25224">MKMLVLVILFQAFIIQTLTATSVPLWKTQLIHHNLWKGDIGNGHWKYPSMLEVHSVQVEEYGSALVTFSAHDINLDMCGKSSNNKTVIFYEDSTWDKSSHFEGQTNLKISGEFLKDGINYYFSGNVSSDEDQTYAVVWLSPAGYPVEIIKETNTHLRYGLAIGIPVGLGVVLIVSAALIMWWAVKKGYVRHIPMAYKSFTNPKRSAAVYKLETDHGDGQTPSVHI</sequence>
<dbReference type="Proteomes" id="UP001497497">
    <property type="component" value="Unassembled WGS sequence"/>
</dbReference>
<feature type="signal peptide" evidence="2">
    <location>
        <begin position="1"/>
        <end position="20"/>
    </location>
</feature>
<evidence type="ECO:0000313" key="4">
    <source>
        <dbReference type="Proteomes" id="UP001497497"/>
    </source>
</evidence>
<keyword evidence="1" id="KW-1133">Transmembrane helix</keyword>
<dbReference type="EMBL" id="CAXITT010000511">
    <property type="protein sequence ID" value="CAL1542882.1"/>
    <property type="molecule type" value="Genomic_DNA"/>
</dbReference>
<protein>
    <submittedName>
        <fullName evidence="3">Uncharacterized protein</fullName>
    </submittedName>
</protein>
<proteinExistence type="predicted"/>